<dbReference type="InterPro" id="IPR036928">
    <property type="entry name" value="AS_sf"/>
</dbReference>
<dbReference type="EMBL" id="JABASA010000008">
    <property type="protein sequence ID" value="NMD49028.1"/>
    <property type="molecule type" value="Genomic_DNA"/>
</dbReference>
<organism evidence="2 3">
    <name type="scientific">Streptococcus ratti</name>
    <dbReference type="NCBI Taxonomy" id="1341"/>
    <lineage>
        <taxon>Bacteria</taxon>
        <taxon>Bacillati</taxon>
        <taxon>Bacillota</taxon>
        <taxon>Bacilli</taxon>
        <taxon>Lactobacillales</taxon>
        <taxon>Streptococcaceae</taxon>
        <taxon>Streptococcus</taxon>
    </lineage>
</organism>
<dbReference type="InterPro" id="IPR023631">
    <property type="entry name" value="Amidase_dom"/>
</dbReference>
<protein>
    <submittedName>
        <fullName evidence="2">Amidase</fullName>
        <ecNumber evidence="2">3.5.1.4</ecNumber>
    </submittedName>
</protein>
<dbReference type="NCBIfam" id="NF005099">
    <property type="entry name" value="PRK06529.1"/>
    <property type="match status" value="1"/>
</dbReference>
<dbReference type="AlphaFoldDB" id="A0A7X9QG46"/>
<name>A0A7X9QG46_STRRT</name>
<dbReference type="Proteomes" id="UP000532121">
    <property type="component" value="Unassembled WGS sequence"/>
</dbReference>
<reference evidence="2 3" key="1">
    <citation type="submission" date="2020-04" db="EMBL/GenBank/DDBJ databases">
        <title>MicrobeNet Type strains.</title>
        <authorList>
            <person name="Nicholson A.C."/>
        </authorList>
    </citation>
    <scope>NUCLEOTIDE SEQUENCE [LARGE SCALE GENOMIC DNA]</scope>
    <source>
        <strain evidence="2 3">DSM 22768</strain>
    </source>
</reference>
<dbReference type="PANTHER" id="PTHR43372:SF4">
    <property type="entry name" value="FATTY-ACID AMIDE HYDROLASE 2"/>
    <property type="match status" value="1"/>
</dbReference>
<feature type="domain" description="Amidase" evidence="1">
    <location>
        <begin position="25"/>
        <end position="470"/>
    </location>
</feature>
<proteinExistence type="predicted"/>
<evidence type="ECO:0000259" key="1">
    <source>
        <dbReference type="Pfam" id="PF01425"/>
    </source>
</evidence>
<dbReference type="GO" id="GO:0004040">
    <property type="term" value="F:amidase activity"/>
    <property type="evidence" value="ECO:0007669"/>
    <property type="project" value="UniProtKB-EC"/>
</dbReference>
<sequence>MVANEWLDATAMAQAVLRGEVSPKELVKESIERSQTVNPKLNAIVDTRFKKALQEAQNRDFSGKPFAGVPLFLKDLGQEQSGELSTSGSPLLANYRASHSDNYVKALENLGFIILGRSNTPEFGFKNISDSSLYGNVNLPDDMSRNAGGSSGGAAALVSSGVSPLAAASDGGGSIRIPASFNGLIGLKPTRGRIPVGPSSFRGWQGASVQFALTKTVRDTKRLLYYLQTSQMESPFVLPTLSKASLVQPLEKKLKVALLLDSPIGSSVSSSAISAVQKAAKYLEDAGHRVEEAAQPLDGIEAMQSYYMMNSVETAAMLDGLAASLGRDLTVNDMEVMSWALYQAGQKIPAKCYSKVLSQWDQYSHRMALFHEKYDLLLTPTTAETAPKHGQFQLSAALKNDLMHLTDFDSSRQQELIWQMFADSLAWTPFTQQANLTGQPAISLPLYRDAQGLSLGVQLTAAKGREDLLLALAQSFEEQSLFV</sequence>
<keyword evidence="2" id="KW-0378">Hydrolase</keyword>
<dbReference type="Pfam" id="PF01425">
    <property type="entry name" value="Amidase"/>
    <property type="match status" value="1"/>
</dbReference>
<dbReference type="RefSeq" id="WP_193523396.1">
    <property type="nucleotide sequence ID" value="NZ_JABASA010000008.1"/>
</dbReference>
<dbReference type="PROSITE" id="PS00571">
    <property type="entry name" value="AMIDASES"/>
    <property type="match status" value="1"/>
</dbReference>
<evidence type="ECO:0000313" key="3">
    <source>
        <dbReference type="Proteomes" id="UP000532121"/>
    </source>
</evidence>
<dbReference type="PANTHER" id="PTHR43372">
    <property type="entry name" value="FATTY-ACID AMIDE HYDROLASE"/>
    <property type="match status" value="1"/>
</dbReference>
<dbReference type="GO" id="GO:0012505">
    <property type="term" value="C:endomembrane system"/>
    <property type="evidence" value="ECO:0007669"/>
    <property type="project" value="TreeGrafter"/>
</dbReference>
<dbReference type="InterPro" id="IPR020556">
    <property type="entry name" value="Amidase_CS"/>
</dbReference>
<dbReference type="InterPro" id="IPR052739">
    <property type="entry name" value="FAAH2"/>
</dbReference>
<gene>
    <name evidence="2" type="ORF">HHO37_04915</name>
</gene>
<dbReference type="SUPFAM" id="SSF75304">
    <property type="entry name" value="Amidase signature (AS) enzymes"/>
    <property type="match status" value="1"/>
</dbReference>
<dbReference type="EC" id="3.5.1.4" evidence="2"/>
<accession>A0A7X9QG46</accession>
<comment type="caution">
    <text evidence="2">The sequence shown here is derived from an EMBL/GenBank/DDBJ whole genome shotgun (WGS) entry which is preliminary data.</text>
</comment>
<dbReference type="Gene3D" id="3.90.1300.10">
    <property type="entry name" value="Amidase signature (AS) domain"/>
    <property type="match status" value="1"/>
</dbReference>
<evidence type="ECO:0000313" key="2">
    <source>
        <dbReference type="EMBL" id="NMD49028.1"/>
    </source>
</evidence>